<proteinExistence type="predicted"/>
<dbReference type="EMBL" id="CM026423">
    <property type="protein sequence ID" value="KAG0585062.1"/>
    <property type="molecule type" value="Genomic_DNA"/>
</dbReference>
<dbReference type="Proteomes" id="UP000822688">
    <property type="component" value="Chromosome 3"/>
</dbReference>
<feature type="compositionally biased region" description="Polar residues" evidence="1">
    <location>
        <begin position="19"/>
        <end position="44"/>
    </location>
</feature>
<reference evidence="2" key="1">
    <citation type="submission" date="2020-06" db="EMBL/GenBank/DDBJ databases">
        <title>WGS assembly of Ceratodon purpureus strain R40.</title>
        <authorList>
            <person name="Carey S.B."/>
            <person name="Jenkins J."/>
            <person name="Shu S."/>
            <person name="Lovell J.T."/>
            <person name="Sreedasyam A."/>
            <person name="Maumus F."/>
            <person name="Tiley G.P."/>
            <person name="Fernandez-Pozo N."/>
            <person name="Barry K."/>
            <person name="Chen C."/>
            <person name="Wang M."/>
            <person name="Lipzen A."/>
            <person name="Daum C."/>
            <person name="Saski C.A."/>
            <person name="Payton A.C."/>
            <person name="Mcbreen J.C."/>
            <person name="Conrad R.E."/>
            <person name="Kollar L.M."/>
            <person name="Olsson S."/>
            <person name="Huttunen S."/>
            <person name="Landis J.B."/>
            <person name="Wickett N.J."/>
            <person name="Johnson M.G."/>
            <person name="Rensing S.A."/>
            <person name="Grimwood J."/>
            <person name="Schmutz J."/>
            <person name="Mcdaniel S.F."/>
        </authorList>
    </citation>
    <scope>NUCLEOTIDE SEQUENCE</scope>
    <source>
        <strain evidence="2">R40</strain>
    </source>
</reference>
<organism evidence="2 3">
    <name type="scientific">Ceratodon purpureus</name>
    <name type="common">Fire moss</name>
    <name type="synonym">Dicranum purpureum</name>
    <dbReference type="NCBI Taxonomy" id="3225"/>
    <lineage>
        <taxon>Eukaryota</taxon>
        <taxon>Viridiplantae</taxon>
        <taxon>Streptophyta</taxon>
        <taxon>Embryophyta</taxon>
        <taxon>Bryophyta</taxon>
        <taxon>Bryophytina</taxon>
        <taxon>Bryopsida</taxon>
        <taxon>Dicranidae</taxon>
        <taxon>Pseudoditrichales</taxon>
        <taxon>Ditrichaceae</taxon>
        <taxon>Ceratodon</taxon>
    </lineage>
</organism>
<keyword evidence="3" id="KW-1185">Reference proteome</keyword>
<comment type="caution">
    <text evidence="2">The sequence shown here is derived from an EMBL/GenBank/DDBJ whole genome shotgun (WGS) entry which is preliminary data.</text>
</comment>
<evidence type="ECO:0000313" key="3">
    <source>
        <dbReference type="Proteomes" id="UP000822688"/>
    </source>
</evidence>
<evidence type="ECO:0000256" key="1">
    <source>
        <dbReference type="SAM" id="MobiDB-lite"/>
    </source>
</evidence>
<evidence type="ECO:0000313" key="2">
    <source>
        <dbReference type="EMBL" id="KAG0585062.1"/>
    </source>
</evidence>
<protein>
    <submittedName>
        <fullName evidence="2">Uncharacterized protein</fullName>
    </submittedName>
</protein>
<gene>
    <name evidence="2" type="ORF">KC19_3G254700</name>
</gene>
<feature type="region of interest" description="Disordered" evidence="1">
    <location>
        <begin position="1"/>
        <end position="88"/>
    </location>
</feature>
<sequence>MQHQSKGAETTARRAAHSLNPTQVSHGSKPSMTQVSHRYQTQRNRLSERLRTTVRTTVRTCRPLSPLLLSNSPVTPTEPEYHTNITTT</sequence>
<accession>A0A8T0IPE4</accession>
<dbReference type="AlphaFoldDB" id="A0A8T0IPE4"/>
<name>A0A8T0IPE4_CERPU</name>
<feature type="compositionally biased region" description="Low complexity" evidence="1">
    <location>
        <begin position="53"/>
        <end position="73"/>
    </location>
</feature>